<dbReference type="GO" id="GO:0006099">
    <property type="term" value="P:tricarboxylic acid cycle"/>
    <property type="evidence" value="ECO:0007669"/>
    <property type="project" value="InterPro"/>
</dbReference>
<feature type="domain" description="Fumarase C C-terminal" evidence="4">
    <location>
        <begin position="413"/>
        <end position="461"/>
    </location>
</feature>
<evidence type="ECO:0000313" key="6">
    <source>
        <dbReference type="Proteomes" id="UP000265882"/>
    </source>
</evidence>
<evidence type="ECO:0000256" key="1">
    <source>
        <dbReference type="ARBA" id="ARBA00023239"/>
    </source>
</evidence>
<dbReference type="CDD" id="cd01357">
    <property type="entry name" value="Aspartase"/>
    <property type="match status" value="1"/>
</dbReference>
<dbReference type="Pfam" id="PF10415">
    <property type="entry name" value="FumaraseC_C"/>
    <property type="match status" value="1"/>
</dbReference>
<evidence type="ECO:0000256" key="2">
    <source>
        <dbReference type="SAM" id="MobiDB-lite"/>
    </source>
</evidence>
<protein>
    <submittedName>
        <fullName evidence="5">Aspartate ammonia-lyase</fullName>
    </submittedName>
</protein>
<dbReference type="EMBL" id="QZKU01000065">
    <property type="protein sequence ID" value="RJP21735.1"/>
    <property type="molecule type" value="Genomic_DNA"/>
</dbReference>
<feature type="domain" description="Fumarate lyase N-terminal" evidence="3">
    <location>
        <begin position="18"/>
        <end position="347"/>
    </location>
</feature>
<dbReference type="SUPFAM" id="SSF48557">
    <property type="entry name" value="L-aspartase-like"/>
    <property type="match status" value="1"/>
</dbReference>
<proteinExistence type="predicted"/>
<dbReference type="InterPro" id="IPR020557">
    <property type="entry name" value="Fumarate_lyase_CS"/>
</dbReference>
<dbReference type="Gene3D" id="1.10.40.30">
    <property type="entry name" value="Fumarase/aspartase (C-terminal domain)"/>
    <property type="match status" value="1"/>
</dbReference>
<name>A0A3A4NT70_ABYX5</name>
<organism evidence="5 6">
    <name type="scientific">Abyssobacteria bacterium (strain SURF_5)</name>
    <dbReference type="NCBI Taxonomy" id="2093360"/>
    <lineage>
        <taxon>Bacteria</taxon>
        <taxon>Pseudomonadati</taxon>
        <taxon>Candidatus Hydrogenedentota</taxon>
        <taxon>Candidatus Abyssobacteria</taxon>
    </lineage>
</organism>
<dbReference type="FunFam" id="1.20.200.10:FF:000001">
    <property type="entry name" value="Fumarate hydratase, mitochondrial"/>
    <property type="match status" value="1"/>
</dbReference>
<evidence type="ECO:0000259" key="3">
    <source>
        <dbReference type="Pfam" id="PF00206"/>
    </source>
</evidence>
<dbReference type="PROSITE" id="PS00163">
    <property type="entry name" value="FUMARATE_LYASES"/>
    <property type="match status" value="1"/>
</dbReference>
<dbReference type="InterPro" id="IPR051546">
    <property type="entry name" value="Aspartate_Ammonia-Lyase"/>
</dbReference>
<dbReference type="GO" id="GO:0006531">
    <property type="term" value="P:aspartate metabolic process"/>
    <property type="evidence" value="ECO:0007669"/>
    <property type="project" value="TreeGrafter"/>
</dbReference>
<dbReference type="InterPro" id="IPR022761">
    <property type="entry name" value="Fumarate_lyase_N"/>
</dbReference>
<keyword evidence="1 5" id="KW-0456">Lyase</keyword>
<accession>A0A3A4NT70</accession>
<dbReference type="InterPro" id="IPR024083">
    <property type="entry name" value="Fumarase/histidase_N"/>
</dbReference>
<dbReference type="PRINTS" id="PR00149">
    <property type="entry name" value="FUMRATELYASE"/>
</dbReference>
<dbReference type="FunFam" id="1.10.40.30:FF:000002">
    <property type="entry name" value="Fumarate hydratase class II"/>
    <property type="match status" value="1"/>
</dbReference>
<evidence type="ECO:0000313" key="5">
    <source>
        <dbReference type="EMBL" id="RJP21735.1"/>
    </source>
</evidence>
<dbReference type="Gene3D" id="1.10.275.10">
    <property type="entry name" value="Fumarase/aspartase (N-terminal domain)"/>
    <property type="match status" value="1"/>
</dbReference>
<dbReference type="Pfam" id="PF00206">
    <property type="entry name" value="Lyase_1"/>
    <property type="match status" value="1"/>
</dbReference>
<dbReference type="AlphaFoldDB" id="A0A3A4NT70"/>
<dbReference type="GO" id="GO:0008797">
    <property type="term" value="F:aspartate ammonia-lyase activity"/>
    <property type="evidence" value="ECO:0007669"/>
    <property type="project" value="TreeGrafter"/>
</dbReference>
<dbReference type="Gene3D" id="1.20.200.10">
    <property type="entry name" value="Fumarase/aspartase (Central domain)"/>
    <property type="match status" value="1"/>
</dbReference>
<evidence type="ECO:0000259" key="4">
    <source>
        <dbReference type="Pfam" id="PF10415"/>
    </source>
</evidence>
<feature type="region of interest" description="Disordered" evidence="2">
    <location>
        <begin position="459"/>
        <end position="493"/>
    </location>
</feature>
<comment type="caution">
    <text evidence="5">The sequence shown here is derived from an EMBL/GenBank/DDBJ whole genome shotgun (WGS) entry which is preliminary data.</text>
</comment>
<dbReference type="InterPro" id="IPR018951">
    <property type="entry name" value="Fumarase_C_C"/>
</dbReference>
<dbReference type="PANTHER" id="PTHR42696:SF2">
    <property type="entry name" value="ASPARTATE AMMONIA-LYASE"/>
    <property type="match status" value="1"/>
</dbReference>
<reference evidence="5 6" key="1">
    <citation type="journal article" date="2017" name="ISME J.">
        <title>Energy and carbon metabolisms in a deep terrestrial subsurface fluid microbial community.</title>
        <authorList>
            <person name="Momper L."/>
            <person name="Jungbluth S.P."/>
            <person name="Lee M.D."/>
            <person name="Amend J.P."/>
        </authorList>
    </citation>
    <scope>NUCLEOTIDE SEQUENCE [LARGE SCALE GENOMIC DNA]</scope>
    <source>
        <strain evidence="5">SURF_5</strain>
    </source>
</reference>
<sequence length="493" mass="54184">MRRVKQAAGTRTERDSLGEKAVPADAYYGIQTARALENFRASGLRHPPSLLRAYASIKKAAARANLDLGVIDRRRANAIVWACDAILGGAHADQFGLDVYQAGAGTSFNMNVNEVIANLALEKLGRRRGDYRYLSPNDHVNMAQSTNDTFPTAMNIAALLEVHLLDAALRKLISAFRGKGRRFRRVAKSARTHLQDAVPITLGQEFEAYADAIEAARQEIVRRSDLLKEVALGGTAVGTGLNAHPKYPQAAVGYLARITGVRLRPARNRISAIQSNHRIAAVSGSVRDLALELTRISNDLRLLSSGPTTGIFEINLPAVQPGSSIMPGKVNPVMAECLNMICFQVIGHDLTVSLAVQAGQFDLNVMMPLMAYNLLQSMRLLSSYLPDFIEKCITGITANEERCRRYFEGSVALATALNPHIGYLNAAEIAHQSLLTGESIKKLAIQRGIMTEEQFEAVTDPLHTNAPRSKGRTKDKKRRRRKWLKSQKQLRKS</sequence>
<dbReference type="FunFam" id="1.10.275.10:FF:000001">
    <property type="entry name" value="Fumarate hydratase, mitochondrial"/>
    <property type="match status" value="1"/>
</dbReference>
<dbReference type="PANTHER" id="PTHR42696">
    <property type="entry name" value="ASPARTATE AMMONIA-LYASE"/>
    <property type="match status" value="1"/>
</dbReference>
<dbReference type="Proteomes" id="UP000265882">
    <property type="component" value="Unassembled WGS sequence"/>
</dbReference>
<feature type="compositionally biased region" description="Basic residues" evidence="2">
    <location>
        <begin position="469"/>
        <end position="493"/>
    </location>
</feature>
<dbReference type="InterPro" id="IPR000362">
    <property type="entry name" value="Fumarate_lyase_fam"/>
</dbReference>
<dbReference type="InterPro" id="IPR008948">
    <property type="entry name" value="L-Aspartase-like"/>
</dbReference>
<dbReference type="GO" id="GO:0005829">
    <property type="term" value="C:cytosol"/>
    <property type="evidence" value="ECO:0007669"/>
    <property type="project" value="TreeGrafter"/>
</dbReference>
<dbReference type="NCBIfam" id="NF008909">
    <property type="entry name" value="PRK12273.1"/>
    <property type="match status" value="1"/>
</dbReference>
<gene>
    <name evidence="5" type="ORF">C4520_09370</name>
</gene>